<feature type="compositionally biased region" description="Polar residues" evidence="1">
    <location>
        <begin position="162"/>
        <end position="179"/>
    </location>
</feature>
<accession>A0A7R8UU23</accession>
<protein>
    <submittedName>
        <fullName evidence="2">Uncharacterized protein</fullName>
    </submittedName>
</protein>
<dbReference type="InParanoid" id="A0A7R8UU23"/>
<reference evidence="2 3" key="1">
    <citation type="submission" date="2020-11" db="EMBL/GenBank/DDBJ databases">
        <authorList>
            <person name="Wallbank WR R."/>
            <person name="Pardo Diaz C."/>
            <person name="Kozak K."/>
            <person name="Martin S."/>
            <person name="Jiggins C."/>
            <person name="Moest M."/>
            <person name="Warren A I."/>
            <person name="Generalovic N T."/>
            <person name="Byers J.R.P. K."/>
            <person name="Montejo-Kovacevich G."/>
            <person name="Yen C E."/>
        </authorList>
    </citation>
    <scope>NUCLEOTIDE SEQUENCE [LARGE SCALE GENOMIC DNA]</scope>
</reference>
<feature type="compositionally biased region" description="Basic and acidic residues" evidence="1">
    <location>
        <begin position="185"/>
        <end position="197"/>
    </location>
</feature>
<keyword evidence="3" id="KW-1185">Reference proteome</keyword>
<gene>
    <name evidence="2" type="ORF">HERILL_LOCUS9786</name>
</gene>
<dbReference type="PANTHER" id="PTHR15021:SF0">
    <property type="entry name" value="DISCO-RELATED, ISOFORM A-RELATED"/>
    <property type="match status" value="1"/>
</dbReference>
<proteinExistence type="predicted"/>
<dbReference type="AlphaFoldDB" id="A0A7R8UU23"/>
<feature type="region of interest" description="Disordered" evidence="1">
    <location>
        <begin position="129"/>
        <end position="236"/>
    </location>
</feature>
<evidence type="ECO:0000313" key="3">
    <source>
        <dbReference type="Proteomes" id="UP000594454"/>
    </source>
</evidence>
<organism evidence="2 3">
    <name type="scientific">Hermetia illucens</name>
    <name type="common">Black soldier fly</name>
    <dbReference type="NCBI Taxonomy" id="343691"/>
    <lineage>
        <taxon>Eukaryota</taxon>
        <taxon>Metazoa</taxon>
        <taxon>Ecdysozoa</taxon>
        <taxon>Arthropoda</taxon>
        <taxon>Hexapoda</taxon>
        <taxon>Insecta</taxon>
        <taxon>Pterygota</taxon>
        <taxon>Neoptera</taxon>
        <taxon>Endopterygota</taxon>
        <taxon>Diptera</taxon>
        <taxon>Brachycera</taxon>
        <taxon>Stratiomyomorpha</taxon>
        <taxon>Stratiomyidae</taxon>
        <taxon>Hermetiinae</taxon>
        <taxon>Hermetia</taxon>
    </lineage>
</organism>
<dbReference type="GO" id="GO:0005634">
    <property type="term" value="C:nucleus"/>
    <property type="evidence" value="ECO:0007669"/>
    <property type="project" value="TreeGrafter"/>
</dbReference>
<sequence length="276" mass="30397">MHKCTVEGCNMVFSSRRSRNRHSANPNPKLHSPHIRRKISPHDGRTAQPYPMLFQSPAGLIPPNPVPGAGVYPFDRFPPIIPPPGYPASIFDLGGPMSQCHTLPNMMGHDNDIDIQEDNESIAEDVKYESDIEDDVIDEDSNEPLDFSMKKNISERLRPTETESPLSSKGSASERQPANFSVARLLEDSSPSRRTSNDGEELLDLSTKSDSGSTTPPPQDLAPLASGELQSPFPGLPIPPHKGAMWNILSEVYRSMLMNNSLKAQYSELQSKPISV</sequence>
<evidence type="ECO:0000256" key="1">
    <source>
        <dbReference type="SAM" id="MobiDB-lite"/>
    </source>
</evidence>
<dbReference type="InterPro" id="IPR040436">
    <property type="entry name" value="Disconnected-like"/>
</dbReference>
<dbReference type="GO" id="GO:0006355">
    <property type="term" value="P:regulation of DNA-templated transcription"/>
    <property type="evidence" value="ECO:0007669"/>
    <property type="project" value="TreeGrafter"/>
</dbReference>
<dbReference type="Proteomes" id="UP000594454">
    <property type="component" value="Chromosome 4"/>
</dbReference>
<dbReference type="EMBL" id="LR899012">
    <property type="protein sequence ID" value="CAD7087059.1"/>
    <property type="molecule type" value="Genomic_DNA"/>
</dbReference>
<feature type="region of interest" description="Disordered" evidence="1">
    <location>
        <begin position="15"/>
        <end position="47"/>
    </location>
</feature>
<feature type="compositionally biased region" description="Acidic residues" evidence="1">
    <location>
        <begin position="131"/>
        <end position="143"/>
    </location>
</feature>
<feature type="compositionally biased region" description="Basic and acidic residues" evidence="1">
    <location>
        <begin position="148"/>
        <end position="161"/>
    </location>
</feature>
<dbReference type="PANTHER" id="PTHR15021">
    <property type="entry name" value="DISCONNECTED-RELATED"/>
    <property type="match status" value="1"/>
</dbReference>
<evidence type="ECO:0000313" key="2">
    <source>
        <dbReference type="EMBL" id="CAD7087059.1"/>
    </source>
</evidence>
<dbReference type="OrthoDB" id="10070972at2759"/>
<name>A0A7R8UU23_HERIL</name>